<protein>
    <submittedName>
        <fullName evidence="3">CU044_5270 family protein</fullName>
    </submittedName>
</protein>
<feature type="region of interest" description="Disordered" evidence="1">
    <location>
        <begin position="190"/>
        <end position="220"/>
    </location>
</feature>
<comment type="caution">
    <text evidence="3">The sequence shown here is derived from an EMBL/GenBank/DDBJ whole genome shotgun (WGS) entry which is preliminary data.</text>
</comment>
<dbReference type="RefSeq" id="WP_378262293.1">
    <property type="nucleotide sequence ID" value="NZ_JBHSIT010000012.1"/>
</dbReference>
<keyword evidence="4" id="KW-1185">Reference proteome</keyword>
<evidence type="ECO:0000313" key="3">
    <source>
        <dbReference type="EMBL" id="MFC4912411.1"/>
    </source>
</evidence>
<reference evidence="4" key="1">
    <citation type="journal article" date="2019" name="Int. J. Syst. Evol. Microbiol.">
        <title>The Global Catalogue of Microorganisms (GCM) 10K type strain sequencing project: providing services to taxonomists for standard genome sequencing and annotation.</title>
        <authorList>
            <consortium name="The Broad Institute Genomics Platform"/>
            <consortium name="The Broad Institute Genome Sequencing Center for Infectious Disease"/>
            <person name="Wu L."/>
            <person name="Ma J."/>
        </authorList>
    </citation>
    <scope>NUCLEOTIDE SEQUENCE [LARGE SCALE GENOMIC DNA]</scope>
    <source>
        <strain evidence="4">KLKA75</strain>
    </source>
</reference>
<evidence type="ECO:0000256" key="1">
    <source>
        <dbReference type="SAM" id="MobiDB-lite"/>
    </source>
</evidence>
<keyword evidence="2" id="KW-1133">Transmembrane helix</keyword>
<dbReference type="NCBIfam" id="NF038083">
    <property type="entry name" value="CU044_5270_fam"/>
    <property type="match status" value="1"/>
</dbReference>
<feature type="transmembrane region" description="Helical" evidence="2">
    <location>
        <begin position="59"/>
        <end position="79"/>
    </location>
</feature>
<keyword evidence="2" id="KW-0472">Membrane</keyword>
<feature type="compositionally biased region" description="Basic and acidic residues" evidence="1">
    <location>
        <begin position="1"/>
        <end position="16"/>
    </location>
</feature>
<sequence>MSRDAMRMLAEARPDELNPGLPVEAGTRERELARARLGTPADTQAHDQAGTRRRAFRPVWGLGLAGIAAAAVAAAVLVAPGGHDAPAKTPGSGAPQALDGRTILLTAAESADRQPGGAGAFWHVTRLTREYVRVGDAADPYTVIAESRSENWTPNAPTGAQIARSQDLGARPATPADKVAWSKAGSPTSWVQKIPASKGGAYKPRPLSASPGKPSTSRTPLRRGEIFWLGRNVTMKDLRGLPADPKALKKALLRWYEGHGTEADGQKSTADEWLFDVARGLLTDMPVTPKVRAATFRLLAGLPSVASLGRVTDAQGRPGVAIGLTRPTPAGDVLQTRLIVDASAGRALGEAEVLVKRSDRFPGVPAGSVLNSATVTAEWTATSPS</sequence>
<name>A0ABV9UAZ8_9ACTN</name>
<dbReference type="InterPro" id="IPR047789">
    <property type="entry name" value="CU044_5270-like"/>
</dbReference>
<keyword evidence="2" id="KW-0812">Transmembrane</keyword>
<gene>
    <name evidence="3" type="ORF">ACFPCY_34280</name>
</gene>
<organism evidence="3 4">
    <name type="scientific">Actinomadura gamaensis</name>
    <dbReference type="NCBI Taxonomy" id="1763541"/>
    <lineage>
        <taxon>Bacteria</taxon>
        <taxon>Bacillati</taxon>
        <taxon>Actinomycetota</taxon>
        <taxon>Actinomycetes</taxon>
        <taxon>Streptosporangiales</taxon>
        <taxon>Thermomonosporaceae</taxon>
        <taxon>Actinomadura</taxon>
    </lineage>
</organism>
<evidence type="ECO:0000256" key="2">
    <source>
        <dbReference type="SAM" id="Phobius"/>
    </source>
</evidence>
<dbReference type="Proteomes" id="UP001595872">
    <property type="component" value="Unassembled WGS sequence"/>
</dbReference>
<accession>A0ABV9UAZ8</accession>
<proteinExistence type="predicted"/>
<dbReference type="EMBL" id="JBHSIT010000012">
    <property type="protein sequence ID" value="MFC4912411.1"/>
    <property type="molecule type" value="Genomic_DNA"/>
</dbReference>
<evidence type="ECO:0000313" key="4">
    <source>
        <dbReference type="Proteomes" id="UP001595872"/>
    </source>
</evidence>
<feature type="region of interest" description="Disordered" evidence="1">
    <location>
        <begin position="1"/>
        <end position="23"/>
    </location>
</feature>
<feature type="region of interest" description="Disordered" evidence="1">
    <location>
        <begin position="166"/>
        <end position="185"/>
    </location>
</feature>